<comment type="caution">
    <text evidence="8">The sequence shown here is derived from an EMBL/GenBank/DDBJ whole genome shotgun (WGS) entry which is preliminary data.</text>
</comment>
<feature type="transmembrane region" description="Helical" evidence="5">
    <location>
        <begin position="286"/>
        <end position="305"/>
    </location>
</feature>
<dbReference type="Gene3D" id="3.40.50.300">
    <property type="entry name" value="P-loop containing nucleotide triphosphate hydrolases"/>
    <property type="match status" value="1"/>
</dbReference>
<evidence type="ECO:0000256" key="4">
    <source>
        <dbReference type="ARBA" id="ARBA00023136"/>
    </source>
</evidence>
<dbReference type="RefSeq" id="WP_223410511.1">
    <property type="nucleotide sequence ID" value="NZ_JAGSHT010000022.1"/>
</dbReference>
<dbReference type="InterPro" id="IPR027417">
    <property type="entry name" value="P-loop_NTPase"/>
</dbReference>
<evidence type="ECO:0000256" key="2">
    <source>
        <dbReference type="ARBA" id="ARBA00022692"/>
    </source>
</evidence>
<dbReference type="EMBL" id="JAGSHT010000022">
    <property type="protein sequence ID" value="MBZ2198881.1"/>
    <property type="molecule type" value="Genomic_DNA"/>
</dbReference>
<keyword evidence="4 5" id="KW-0472">Membrane</keyword>
<dbReference type="CDD" id="cd07346">
    <property type="entry name" value="ABC_6TM_exporters"/>
    <property type="match status" value="1"/>
</dbReference>
<keyword evidence="8" id="KW-0067">ATP-binding</keyword>
<reference evidence="8 9" key="1">
    <citation type="submission" date="2021-04" db="EMBL/GenBank/DDBJ databases">
        <title>Ruania sp. nov., isolated from sandy soil of mangrove forest.</title>
        <authorList>
            <person name="Ge X."/>
            <person name="Huang R."/>
            <person name="Liu W."/>
        </authorList>
    </citation>
    <scope>NUCLEOTIDE SEQUENCE [LARGE SCALE GENOMIC DNA]</scope>
    <source>
        <strain evidence="8 9">N2-46</strain>
    </source>
</reference>
<keyword evidence="9" id="KW-1185">Reference proteome</keyword>
<dbReference type="InterPro" id="IPR036640">
    <property type="entry name" value="ABC1_TM_sf"/>
</dbReference>
<keyword evidence="3 5" id="KW-1133">Transmembrane helix</keyword>
<evidence type="ECO:0000256" key="3">
    <source>
        <dbReference type="ARBA" id="ARBA00022989"/>
    </source>
</evidence>
<dbReference type="PROSITE" id="PS50893">
    <property type="entry name" value="ABC_TRANSPORTER_2"/>
    <property type="match status" value="1"/>
</dbReference>
<evidence type="ECO:0000256" key="5">
    <source>
        <dbReference type="SAM" id="Phobius"/>
    </source>
</evidence>
<dbReference type="Gene3D" id="1.20.1560.10">
    <property type="entry name" value="ABC transporter type 1, transmembrane domain"/>
    <property type="match status" value="1"/>
</dbReference>
<organism evidence="8 9">
    <name type="scientific">Occultella gossypii</name>
    <dbReference type="NCBI Taxonomy" id="2800820"/>
    <lineage>
        <taxon>Bacteria</taxon>
        <taxon>Bacillati</taxon>
        <taxon>Actinomycetota</taxon>
        <taxon>Actinomycetes</taxon>
        <taxon>Micrococcales</taxon>
        <taxon>Ruaniaceae</taxon>
        <taxon>Occultella</taxon>
    </lineage>
</organism>
<dbReference type="InterPro" id="IPR003439">
    <property type="entry name" value="ABC_transporter-like_ATP-bd"/>
</dbReference>
<name>A0ABS7SHV0_9MICO</name>
<dbReference type="Pfam" id="PF00005">
    <property type="entry name" value="ABC_tran"/>
    <property type="match status" value="1"/>
</dbReference>
<dbReference type="InterPro" id="IPR039421">
    <property type="entry name" value="Type_1_exporter"/>
</dbReference>
<feature type="domain" description="ABC transmembrane type-1" evidence="7">
    <location>
        <begin position="33"/>
        <end position="313"/>
    </location>
</feature>
<evidence type="ECO:0000313" key="9">
    <source>
        <dbReference type="Proteomes" id="UP000826651"/>
    </source>
</evidence>
<dbReference type="SUPFAM" id="SSF90123">
    <property type="entry name" value="ABC transporter transmembrane region"/>
    <property type="match status" value="1"/>
</dbReference>
<evidence type="ECO:0000313" key="8">
    <source>
        <dbReference type="EMBL" id="MBZ2198881.1"/>
    </source>
</evidence>
<protein>
    <submittedName>
        <fullName evidence="8">ABC transporter ATP-binding protein</fullName>
    </submittedName>
</protein>
<keyword evidence="2 5" id="KW-0812">Transmembrane</keyword>
<gene>
    <name evidence="8" type="ORF">KCQ71_22225</name>
</gene>
<comment type="subcellular location">
    <subcellularLocation>
        <location evidence="1">Cell membrane</location>
        <topology evidence="1">Multi-pass membrane protein</topology>
    </subcellularLocation>
</comment>
<dbReference type="InterPro" id="IPR011527">
    <property type="entry name" value="ABC1_TM_dom"/>
</dbReference>
<proteinExistence type="predicted"/>
<dbReference type="PROSITE" id="PS50929">
    <property type="entry name" value="ABC_TM1F"/>
    <property type="match status" value="1"/>
</dbReference>
<feature type="transmembrane region" description="Helical" evidence="5">
    <location>
        <begin position="253"/>
        <end position="274"/>
    </location>
</feature>
<dbReference type="PROSITE" id="PS00211">
    <property type="entry name" value="ABC_TRANSPORTER_1"/>
    <property type="match status" value="1"/>
</dbReference>
<sequence>MTSPADAEHRAPIFRGPWSYLGWLVLQQRRRVALGAFLGTVWMVGLVFPPYLLSRAVDGLDDADRGAVLAWSVALVGSGAVLAWLGIWRHRTMTKVRMDAAFRTVSTLAAQSIQLGAAQQRRGRAGEVVAIGSVDAWTLGRSLTVTGPGVGAAVAYVVIAVLLFQISTLLAVVVLCGVPVLALILGPALGPLQTVGAEYRAQQGALTGRIVDIIGGLTVLNGLGGKEVYADRFRQASQDLQRQGYQVGRVTSLIQATALGVPTLFVAVIVWLAARLTVEREISIGELVAVFGYAAVLVVPVSSFIEGAVDLSRALVAGRRVTDFLSLQRGDGDRARAVPADGDLIDSVTGLGVAAGTFTVIATSRQADAVALVDRLGGLRPGATWNGEPMAEMDPGELRRQLLVADNDAALFAGTVGEVVAGRYDVDEDVVLHALHVAAADDLVRALPDGLASRIESRGSNLSGGQRQRLRLARAVLSTPKVLLAVDPTSAVDAATEANVVERLVRARQGRTTVVTSTSILMLAAADHVHFVAGDQLVASGTHASLIRDVPAYAALVLRGETADPGRPDDGEVS</sequence>
<dbReference type="PANTHER" id="PTHR43394:SF1">
    <property type="entry name" value="ATP-BINDING CASSETTE SUB-FAMILY B MEMBER 10, MITOCHONDRIAL"/>
    <property type="match status" value="1"/>
</dbReference>
<evidence type="ECO:0000256" key="1">
    <source>
        <dbReference type="ARBA" id="ARBA00004651"/>
    </source>
</evidence>
<dbReference type="Pfam" id="PF00664">
    <property type="entry name" value="ABC_membrane"/>
    <property type="match status" value="1"/>
</dbReference>
<evidence type="ECO:0000259" key="6">
    <source>
        <dbReference type="PROSITE" id="PS50893"/>
    </source>
</evidence>
<evidence type="ECO:0000259" key="7">
    <source>
        <dbReference type="PROSITE" id="PS50929"/>
    </source>
</evidence>
<accession>A0ABS7SHV0</accession>
<dbReference type="SUPFAM" id="SSF52540">
    <property type="entry name" value="P-loop containing nucleoside triphosphate hydrolases"/>
    <property type="match status" value="1"/>
</dbReference>
<dbReference type="InterPro" id="IPR017871">
    <property type="entry name" value="ABC_transporter-like_CS"/>
</dbReference>
<dbReference type="GO" id="GO:0005524">
    <property type="term" value="F:ATP binding"/>
    <property type="evidence" value="ECO:0007669"/>
    <property type="project" value="UniProtKB-KW"/>
</dbReference>
<feature type="transmembrane region" description="Helical" evidence="5">
    <location>
        <begin position="68"/>
        <end position="88"/>
    </location>
</feature>
<dbReference type="PANTHER" id="PTHR43394">
    <property type="entry name" value="ATP-DEPENDENT PERMEASE MDL1, MITOCHONDRIAL"/>
    <property type="match status" value="1"/>
</dbReference>
<feature type="domain" description="ABC transporter" evidence="6">
    <location>
        <begin position="306"/>
        <end position="559"/>
    </location>
</feature>
<feature type="transmembrane region" description="Helical" evidence="5">
    <location>
        <begin position="153"/>
        <end position="185"/>
    </location>
</feature>
<dbReference type="Proteomes" id="UP000826651">
    <property type="component" value="Unassembled WGS sequence"/>
</dbReference>
<keyword evidence="8" id="KW-0547">Nucleotide-binding</keyword>
<feature type="transmembrane region" description="Helical" evidence="5">
    <location>
        <begin position="32"/>
        <end position="53"/>
    </location>
</feature>